<evidence type="ECO:0000256" key="2">
    <source>
        <dbReference type="ARBA" id="ARBA00010401"/>
    </source>
</evidence>
<evidence type="ECO:0000256" key="6">
    <source>
        <dbReference type="ARBA" id="ARBA00048493"/>
    </source>
</evidence>
<comment type="similarity">
    <text evidence="2">Belongs to the UDPGP type 1 family.</text>
</comment>
<dbReference type="PANTHER" id="PTHR11952:SF2">
    <property type="entry name" value="LD24639P"/>
    <property type="match status" value="1"/>
</dbReference>
<name>A0ABR3BF56_PHYBL</name>
<evidence type="ECO:0000313" key="7">
    <source>
        <dbReference type="EMBL" id="KAL0096190.1"/>
    </source>
</evidence>
<dbReference type="InterPro" id="IPR029044">
    <property type="entry name" value="Nucleotide-diphossugar_trans"/>
</dbReference>
<organism evidence="7 8">
    <name type="scientific">Phycomyces blakesleeanus</name>
    <dbReference type="NCBI Taxonomy" id="4837"/>
    <lineage>
        <taxon>Eukaryota</taxon>
        <taxon>Fungi</taxon>
        <taxon>Fungi incertae sedis</taxon>
        <taxon>Mucoromycota</taxon>
        <taxon>Mucoromycotina</taxon>
        <taxon>Mucoromycetes</taxon>
        <taxon>Mucorales</taxon>
        <taxon>Phycomycetaceae</taxon>
        <taxon>Phycomyces</taxon>
    </lineage>
</organism>
<keyword evidence="5" id="KW-0548">Nucleotidyltransferase</keyword>
<dbReference type="GO" id="GO:0016740">
    <property type="term" value="F:transferase activity"/>
    <property type="evidence" value="ECO:0007669"/>
    <property type="project" value="UniProtKB-KW"/>
</dbReference>
<comment type="catalytic activity">
    <reaction evidence="6">
        <text>N-acetyl-alpha-D-glucosamine 1-phosphate + UTP + H(+) = UDP-N-acetyl-alpha-D-glucosamine + diphosphate</text>
        <dbReference type="Rhea" id="RHEA:13509"/>
        <dbReference type="ChEBI" id="CHEBI:15378"/>
        <dbReference type="ChEBI" id="CHEBI:33019"/>
        <dbReference type="ChEBI" id="CHEBI:46398"/>
        <dbReference type="ChEBI" id="CHEBI:57705"/>
        <dbReference type="ChEBI" id="CHEBI:57776"/>
        <dbReference type="EC" id="2.7.7.23"/>
    </reaction>
</comment>
<comment type="caution">
    <text evidence="7">The sequence shown here is derived from an EMBL/GenBank/DDBJ whole genome shotgun (WGS) entry which is preliminary data.</text>
</comment>
<dbReference type="Proteomes" id="UP001448207">
    <property type="component" value="Unassembled WGS sequence"/>
</dbReference>
<dbReference type="EC" id="2.7.7.23" evidence="3"/>
<dbReference type="EMBL" id="JBCLYO010000001">
    <property type="protein sequence ID" value="KAL0096190.1"/>
    <property type="molecule type" value="Genomic_DNA"/>
</dbReference>
<keyword evidence="8" id="KW-1185">Reference proteome</keyword>
<protein>
    <recommendedName>
        <fullName evidence="3">UDP-N-acetylglucosamine diphosphorylase</fullName>
        <ecNumber evidence="3">2.7.7.23</ecNumber>
    </recommendedName>
</protein>
<evidence type="ECO:0000256" key="3">
    <source>
        <dbReference type="ARBA" id="ARBA00012457"/>
    </source>
</evidence>
<dbReference type="InterPro" id="IPR002618">
    <property type="entry name" value="UDPGP_fam"/>
</dbReference>
<dbReference type="Pfam" id="PF01704">
    <property type="entry name" value="UDPGP"/>
    <property type="match status" value="1"/>
</dbReference>
<evidence type="ECO:0000313" key="8">
    <source>
        <dbReference type="Proteomes" id="UP001448207"/>
    </source>
</evidence>
<gene>
    <name evidence="7" type="ORF">J3Q64DRAFT_1812056</name>
</gene>
<accession>A0ABR3BF56</accession>
<reference evidence="7 8" key="1">
    <citation type="submission" date="2024-04" db="EMBL/GenBank/DDBJ databases">
        <title>Symmetric and asymmetric DNA N6-adenine methylation regulates different biological responses in Mucorales.</title>
        <authorList>
            <consortium name="Lawrence Berkeley National Laboratory"/>
            <person name="Lax C."/>
            <person name="Mondo S.J."/>
            <person name="Osorio-Concepcion M."/>
            <person name="Muszewska A."/>
            <person name="Corrochano-Luque M."/>
            <person name="Gutierrez G."/>
            <person name="Riley R."/>
            <person name="Lipzen A."/>
            <person name="Guo J."/>
            <person name="Hundley H."/>
            <person name="Amirebrahimi M."/>
            <person name="Ng V."/>
            <person name="Lorenzo-Gutierrez D."/>
            <person name="Binder U."/>
            <person name="Yang J."/>
            <person name="Song Y."/>
            <person name="Canovas D."/>
            <person name="Navarro E."/>
            <person name="Freitag M."/>
            <person name="Gabaldon T."/>
            <person name="Grigoriev I.V."/>
            <person name="Corrochano L.M."/>
            <person name="Nicolas F.E."/>
            <person name="Garre V."/>
        </authorList>
    </citation>
    <scope>NUCLEOTIDE SEQUENCE [LARGE SCALE GENOMIC DNA]</scope>
    <source>
        <strain evidence="7 8">L51</strain>
    </source>
</reference>
<proteinExistence type="inferred from homology"/>
<comment type="pathway">
    <text evidence="1">Nucleotide-sugar biosynthesis; UDP-N-acetyl-alpha-D-glucosamine biosynthesis; UDP-N-acetyl-alpha-D-glucosamine from N-acetyl-alpha-D-glucosamine 1-phosphate: step 1/1.</text>
</comment>
<dbReference type="PANTHER" id="PTHR11952">
    <property type="entry name" value="UDP- GLUCOSE PYROPHOSPHORYLASE"/>
    <property type="match status" value="1"/>
</dbReference>
<evidence type="ECO:0000256" key="1">
    <source>
        <dbReference type="ARBA" id="ARBA00005208"/>
    </source>
</evidence>
<sequence>MSFTDQDYRVLKTRYEAVVHGHVFAFFKELTPSQQEIFYSQLASIQVEQVSRIAQDILTMGHDNKVTQDPAKTWRDLGLQLIGQNRVAAILMTGGQGTRLCSSPPKGCYYISLPSHKCLFQLHADRILRLQTLSKQKKIRATNNYFGLDKSNFLYFQQGAIPCFTLKGILMFEQKDKMAITPDGNGGLYDALYKQGIITSLKQRVTKPVFVEHCVFRQTDCSINVVPKSHPEEPVGVGVVEFSEISEFSAHQSTDTTSSSSSSIGDEVSSLVFGSSNIVSHLFSTGFLESASIFADQLEYHTFSALHVNRSSEFSLVKNGPGATRQDMFKLHAKHVEQAGRVVAPQVKIELSPLVSYFGEGLAIFEGKIMAKSGIIHALVDISTFCL</sequence>
<dbReference type="InterPro" id="IPR039741">
    <property type="entry name" value="UDP-sugar_pyrophosphorylase"/>
</dbReference>
<dbReference type="Gene3D" id="3.90.550.10">
    <property type="entry name" value="Spore Coat Polysaccharide Biosynthesis Protein SpsA, Chain A"/>
    <property type="match status" value="1"/>
</dbReference>
<evidence type="ECO:0000256" key="4">
    <source>
        <dbReference type="ARBA" id="ARBA00022679"/>
    </source>
</evidence>
<evidence type="ECO:0000256" key="5">
    <source>
        <dbReference type="ARBA" id="ARBA00022695"/>
    </source>
</evidence>
<keyword evidence="4 7" id="KW-0808">Transferase</keyword>
<dbReference type="SUPFAM" id="SSF53448">
    <property type="entry name" value="Nucleotide-diphospho-sugar transferases"/>
    <property type="match status" value="1"/>
</dbReference>